<dbReference type="EMBL" id="CAJNJA010098585">
    <property type="protein sequence ID" value="CAE7943088.1"/>
    <property type="molecule type" value="Genomic_DNA"/>
</dbReference>
<evidence type="ECO:0000313" key="3">
    <source>
        <dbReference type="EMBL" id="CAE7943088.1"/>
    </source>
</evidence>
<proteinExistence type="predicted"/>
<sequence length="164" mass="18399">MPDVIEALPIHAYGRSAQEIKDKLHDYHKVFLEDFQGTSGRTKKTLWLTEVTMGTNEAEDLVTFVDDLMNPTTGLQNRQLFGFVERISWFSEWSMGAFTLGSYKPHAYEAWSSSLFEPTTGRFTPHGARFIHFCRDSGSSLAPPSPSVTAAPQQQAEPKTKAKI</sequence>
<evidence type="ECO:0000259" key="2">
    <source>
        <dbReference type="Pfam" id="PF11790"/>
    </source>
</evidence>
<gene>
    <name evidence="3" type="primary">SLC8A1</name>
    <name evidence="3" type="ORF">SNEC2469_LOCUS34911</name>
</gene>
<keyword evidence="4" id="KW-1185">Reference proteome</keyword>
<feature type="non-terminal residue" evidence="3">
    <location>
        <position position="1"/>
    </location>
</feature>
<dbReference type="OrthoDB" id="434684at2759"/>
<evidence type="ECO:0000256" key="1">
    <source>
        <dbReference type="SAM" id="MobiDB-lite"/>
    </source>
</evidence>
<feature type="domain" description="Asl1-like glycosyl hydrolase catalytic" evidence="2">
    <location>
        <begin position="5"/>
        <end position="91"/>
    </location>
</feature>
<organism evidence="3 4">
    <name type="scientific">Symbiodinium necroappetens</name>
    <dbReference type="NCBI Taxonomy" id="1628268"/>
    <lineage>
        <taxon>Eukaryota</taxon>
        <taxon>Sar</taxon>
        <taxon>Alveolata</taxon>
        <taxon>Dinophyceae</taxon>
        <taxon>Suessiales</taxon>
        <taxon>Symbiodiniaceae</taxon>
        <taxon>Symbiodinium</taxon>
    </lineage>
</organism>
<accession>A0A813CHI2</accession>
<dbReference type="AlphaFoldDB" id="A0A813CHI2"/>
<dbReference type="Pfam" id="PF11790">
    <property type="entry name" value="Glyco_hydro_cc"/>
    <property type="match status" value="1"/>
</dbReference>
<feature type="compositionally biased region" description="Polar residues" evidence="1">
    <location>
        <begin position="139"/>
        <end position="157"/>
    </location>
</feature>
<comment type="caution">
    <text evidence="3">The sequence shown here is derived from an EMBL/GenBank/DDBJ whole genome shotgun (WGS) entry which is preliminary data.</text>
</comment>
<dbReference type="InterPro" id="IPR024655">
    <property type="entry name" value="Asl1_glyco_hydro_catalytic"/>
</dbReference>
<feature type="region of interest" description="Disordered" evidence="1">
    <location>
        <begin position="139"/>
        <end position="164"/>
    </location>
</feature>
<dbReference type="Proteomes" id="UP000601435">
    <property type="component" value="Unassembled WGS sequence"/>
</dbReference>
<evidence type="ECO:0000313" key="4">
    <source>
        <dbReference type="Proteomes" id="UP000601435"/>
    </source>
</evidence>
<name>A0A813CHI2_9DINO</name>
<protein>
    <submittedName>
        <fullName evidence="3">SLC8A1 protein</fullName>
    </submittedName>
</protein>
<reference evidence="3" key="1">
    <citation type="submission" date="2021-02" db="EMBL/GenBank/DDBJ databases">
        <authorList>
            <person name="Dougan E. K."/>
            <person name="Rhodes N."/>
            <person name="Thang M."/>
            <person name="Chan C."/>
        </authorList>
    </citation>
    <scope>NUCLEOTIDE SEQUENCE</scope>
</reference>